<dbReference type="RefSeq" id="WP_207859411.1">
    <property type="nucleotide sequence ID" value="NZ_JAFREP010000012.1"/>
</dbReference>
<accession>A0A8J7U3D4</accession>
<name>A0A8J7U3D4_9BACT</name>
<evidence type="ECO:0000259" key="1">
    <source>
        <dbReference type="Pfam" id="PF00501"/>
    </source>
</evidence>
<dbReference type="Gene3D" id="3.30.559.30">
    <property type="entry name" value="Nonribosomal peptide synthetase, condensation domain"/>
    <property type="match status" value="1"/>
</dbReference>
<dbReference type="GO" id="GO:0005737">
    <property type="term" value="C:cytoplasm"/>
    <property type="evidence" value="ECO:0007669"/>
    <property type="project" value="TreeGrafter"/>
</dbReference>
<dbReference type="EMBL" id="JAFREP010000012">
    <property type="protein sequence ID" value="MBO1319517.1"/>
    <property type="molecule type" value="Genomic_DNA"/>
</dbReference>
<keyword evidence="3" id="KW-1185">Reference proteome</keyword>
<dbReference type="Proteomes" id="UP000664417">
    <property type="component" value="Unassembled WGS sequence"/>
</dbReference>
<feature type="domain" description="AMP-dependent synthetase/ligase" evidence="1">
    <location>
        <begin position="263"/>
        <end position="600"/>
    </location>
</feature>
<dbReference type="GO" id="GO:0044550">
    <property type="term" value="P:secondary metabolite biosynthetic process"/>
    <property type="evidence" value="ECO:0007669"/>
    <property type="project" value="TreeGrafter"/>
</dbReference>
<dbReference type="Gene3D" id="3.40.50.12780">
    <property type="entry name" value="N-terminal domain of ligase-like"/>
    <property type="match status" value="1"/>
</dbReference>
<evidence type="ECO:0000313" key="3">
    <source>
        <dbReference type="Proteomes" id="UP000664417"/>
    </source>
</evidence>
<gene>
    <name evidence="2" type="ORF">J3U88_13665</name>
</gene>
<evidence type="ECO:0000313" key="2">
    <source>
        <dbReference type="EMBL" id="MBO1319517.1"/>
    </source>
</evidence>
<dbReference type="GO" id="GO:0031177">
    <property type="term" value="F:phosphopantetheine binding"/>
    <property type="evidence" value="ECO:0007669"/>
    <property type="project" value="TreeGrafter"/>
</dbReference>
<dbReference type="Pfam" id="PF00501">
    <property type="entry name" value="AMP-binding"/>
    <property type="match status" value="1"/>
</dbReference>
<dbReference type="GO" id="GO:0043041">
    <property type="term" value="P:amino acid activation for nonribosomal peptide biosynthetic process"/>
    <property type="evidence" value="ECO:0007669"/>
    <property type="project" value="TreeGrafter"/>
</dbReference>
<sequence length="661" mass="74237">MSTVTQVLHNSDQRRKHHDFWRQRLTRIEQPFHFQCVRQQQAADATGRFQFRFTLDTAVADLVEPQPDDNPVTPFVYHLAALHQVLGIYARQTCIIVDTPGFRFRPAGGHVSIIEKLNPRQSTVDFLAQVRQTLDDSYQYQDFELEEVEDEAFHLSGTTSPILLAYNRIHHTPKSTDYPLCIFLKREEGRTQWCLDAESSRFDAAFLEEFCRHWQHVLRQFEDPTLPCGRLSVLNENQQKRMLHFYGPVNHAPTAQTLISNWEQTCRKQPDHTALFSDGEKLTYAQLNQRANFLAATLWAEHAVNHGHRVAWYPDRSLTSAITLLGILKAGAIACPMDRDQEPDLAAARLEALDPHLTILADEAAAKNLSARGKQLHLHRLFWRDDIANLPILVKAADTALIVYSAQNEAFIPLTHAMLANSTRIQAEGFDLTPSDRVLLVDGPAAEMSPIELLTTWTAGAAGVLFDPALLQNQQRLHSFLTATGVTIAAFTPDVLAQLEPETLAHLRVIMTKGKARLAELAGRYAQSHHFFNVYGTPETGGWISFYHIYPEDICGDHLPVGKALGDFSVYILSDNLQLLPPGLIGEICISGSAVAQGYLHDGPHAHRFVEDPFRPGLRMVRTGDLGYRQEDGNLVYLGSMTEHVRVQGYRINSSTGDVPT</sequence>
<dbReference type="PANTHER" id="PTHR45527">
    <property type="entry name" value="NONRIBOSOMAL PEPTIDE SYNTHETASE"/>
    <property type="match status" value="1"/>
</dbReference>
<proteinExistence type="predicted"/>
<comment type="caution">
    <text evidence="2">The sequence shown here is derived from an EMBL/GenBank/DDBJ whole genome shotgun (WGS) entry which is preliminary data.</text>
</comment>
<dbReference type="InterPro" id="IPR000873">
    <property type="entry name" value="AMP-dep_synth/lig_dom"/>
</dbReference>
<dbReference type="PANTHER" id="PTHR45527:SF1">
    <property type="entry name" value="FATTY ACID SYNTHASE"/>
    <property type="match status" value="1"/>
</dbReference>
<reference evidence="2" key="1">
    <citation type="submission" date="2021-03" db="EMBL/GenBank/DDBJ databases">
        <authorList>
            <person name="Wang G."/>
        </authorList>
    </citation>
    <scope>NUCLEOTIDE SEQUENCE</scope>
    <source>
        <strain evidence="2">KCTC 12899</strain>
    </source>
</reference>
<organism evidence="2 3">
    <name type="scientific">Acanthopleuribacter pedis</name>
    <dbReference type="NCBI Taxonomy" id="442870"/>
    <lineage>
        <taxon>Bacteria</taxon>
        <taxon>Pseudomonadati</taxon>
        <taxon>Acidobacteriota</taxon>
        <taxon>Holophagae</taxon>
        <taxon>Acanthopleuribacterales</taxon>
        <taxon>Acanthopleuribacteraceae</taxon>
        <taxon>Acanthopleuribacter</taxon>
    </lineage>
</organism>
<protein>
    <submittedName>
        <fullName evidence="2">AMP-binding protein</fullName>
    </submittedName>
</protein>
<dbReference type="SUPFAM" id="SSF56801">
    <property type="entry name" value="Acetyl-CoA synthetase-like"/>
    <property type="match status" value="1"/>
</dbReference>
<dbReference type="InterPro" id="IPR042099">
    <property type="entry name" value="ANL_N_sf"/>
</dbReference>
<dbReference type="AlphaFoldDB" id="A0A8J7U3D4"/>
<dbReference type="SUPFAM" id="SSF52777">
    <property type="entry name" value="CoA-dependent acyltransferases"/>
    <property type="match status" value="1"/>
</dbReference>